<dbReference type="InterPro" id="IPR037977">
    <property type="entry name" value="CBD_Afadin"/>
</dbReference>
<dbReference type="EMBL" id="CATQJL010000112">
    <property type="protein sequence ID" value="CAJ0594547.1"/>
    <property type="molecule type" value="Genomic_DNA"/>
</dbReference>
<feature type="domain" description="Dilute" evidence="5">
    <location>
        <begin position="596"/>
        <end position="827"/>
    </location>
</feature>
<evidence type="ECO:0000313" key="7">
    <source>
        <dbReference type="Proteomes" id="UP001176961"/>
    </source>
</evidence>
<dbReference type="SUPFAM" id="SSF49879">
    <property type="entry name" value="SMAD/FHA domain"/>
    <property type="match status" value="1"/>
</dbReference>
<dbReference type="GO" id="GO:0050839">
    <property type="term" value="F:cell adhesion molecule binding"/>
    <property type="evidence" value="ECO:0007669"/>
    <property type="project" value="TreeGrafter"/>
</dbReference>
<dbReference type="GO" id="GO:0007165">
    <property type="term" value="P:signal transduction"/>
    <property type="evidence" value="ECO:0007669"/>
    <property type="project" value="InterPro"/>
</dbReference>
<dbReference type="InterPro" id="IPR002710">
    <property type="entry name" value="Dilute_dom"/>
</dbReference>
<feature type="domain" description="Ras-associating" evidence="4">
    <location>
        <begin position="39"/>
        <end position="132"/>
    </location>
</feature>
<comment type="caution">
    <text evidence="6">The sequence shown here is derived from an EMBL/GenBank/DDBJ whole genome shotgun (WGS) entry which is preliminary data.</text>
</comment>
<dbReference type="InterPro" id="IPR028842">
    <property type="entry name" value="Afadin"/>
</dbReference>
<dbReference type="Gene3D" id="3.10.20.90">
    <property type="entry name" value="Phosphatidylinositol 3-kinase Catalytic Subunit, Chain A, domain 1"/>
    <property type="match status" value="2"/>
</dbReference>
<feature type="domain" description="Ras-associating" evidence="4">
    <location>
        <begin position="225"/>
        <end position="330"/>
    </location>
</feature>
<dbReference type="PROSITE" id="PS50200">
    <property type="entry name" value="RA"/>
    <property type="match status" value="2"/>
</dbReference>
<feature type="region of interest" description="Disordered" evidence="2">
    <location>
        <begin position="1145"/>
        <end position="1269"/>
    </location>
</feature>
<dbReference type="Gene3D" id="2.60.200.20">
    <property type="match status" value="1"/>
</dbReference>
<dbReference type="Gene3D" id="2.30.42.10">
    <property type="match status" value="1"/>
</dbReference>
<feature type="compositionally biased region" description="Polar residues" evidence="2">
    <location>
        <begin position="1594"/>
        <end position="1606"/>
    </location>
</feature>
<dbReference type="Proteomes" id="UP001176961">
    <property type="component" value="Unassembled WGS sequence"/>
</dbReference>
<dbReference type="SMART" id="SM00228">
    <property type="entry name" value="PDZ"/>
    <property type="match status" value="1"/>
</dbReference>
<evidence type="ECO:0000256" key="2">
    <source>
        <dbReference type="SAM" id="MobiDB-lite"/>
    </source>
</evidence>
<feature type="compositionally biased region" description="Polar residues" evidence="2">
    <location>
        <begin position="1145"/>
        <end position="1165"/>
    </location>
</feature>
<dbReference type="GO" id="GO:0005912">
    <property type="term" value="C:adherens junction"/>
    <property type="evidence" value="ECO:0007669"/>
    <property type="project" value="TreeGrafter"/>
</dbReference>
<dbReference type="CDD" id="cd01782">
    <property type="entry name" value="RA1_Afadin"/>
    <property type="match status" value="1"/>
</dbReference>
<dbReference type="InterPro" id="IPR000159">
    <property type="entry name" value="RA_dom"/>
</dbReference>
<dbReference type="PROSITE" id="PS51126">
    <property type="entry name" value="DILUTE"/>
    <property type="match status" value="1"/>
</dbReference>
<dbReference type="InterPro" id="IPR008984">
    <property type="entry name" value="SMAD_FHA_dom_sf"/>
</dbReference>
<accession>A0AA36M1R7</accession>
<gene>
    <name evidence="6" type="ORF">CYNAS_LOCUS6530</name>
</gene>
<name>A0AA36M1R7_CYLNA</name>
<feature type="domain" description="PDZ" evidence="3">
    <location>
        <begin position="955"/>
        <end position="1040"/>
    </location>
</feature>
<dbReference type="Pfam" id="PF01843">
    <property type="entry name" value="DIL"/>
    <property type="match status" value="1"/>
</dbReference>
<evidence type="ECO:0000259" key="3">
    <source>
        <dbReference type="PROSITE" id="PS50106"/>
    </source>
</evidence>
<reference evidence="6" key="1">
    <citation type="submission" date="2023-07" db="EMBL/GenBank/DDBJ databases">
        <authorList>
            <consortium name="CYATHOMIX"/>
        </authorList>
    </citation>
    <scope>NUCLEOTIDE SEQUENCE</scope>
    <source>
        <strain evidence="6">N/A</strain>
    </source>
</reference>
<dbReference type="GO" id="GO:0032880">
    <property type="term" value="P:regulation of protein localization"/>
    <property type="evidence" value="ECO:0007669"/>
    <property type="project" value="TreeGrafter"/>
</dbReference>
<evidence type="ECO:0008006" key="8">
    <source>
        <dbReference type="Google" id="ProtNLM"/>
    </source>
</evidence>
<organism evidence="6 7">
    <name type="scientific">Cylicocyclus nassatus</name>
    <name type="common">Nematode worm</name>
    <dbReference type="NCBI Taxonomy" id="53992"/>
    <lineage>
        <taxon>Eukaryota</taxon>
        <taxon>Metazoa</taxon>
        <taxon>Ecdysozoa</taxon>
        <taxon>Nematoda</taxon>
        <taxon>Chromadorea</taxon>
        <taxon>Rhabditida</taxon>
        <taxon>Rhabditina</taxon>
        <taxon>Rhabditomorpha</taxon>
        <taxon>Strongyloidea</taxon>
        <taxon>Strongylidae</taxon>
        <taxon>Cylicocyclus</taxon>
    </lineage>
</organism>
<feature type="region of interest" description="Disordered" evidence="2">
    <location>
        <begin position="1583"/>
        <end position="1606"/>
    </location>
</feature>
<dbReference type="PANTHER" id="PTHR10398:SF2">
    <property type="entry name" value="AFADIN"/>
    <property type="match status" value="1"/>
</dbReference>
<dbReference type="InterPro" id="IPR000253">
    <property type="entry name" value="FHA_dom"/>
</dbReference>
<evidence type="ECO:0000256" key="1">
    <source>
        <dbReference type="ARBA" id="ARBA00022889"/>
    </source>
</evidence>
<dbReference type="InterPro" id="IPR036034">
    <property type="entry name" value="PDZ_sf"/>
</dbReference>
<dbReference type="PANTHER" id="PTHR10398">
    <property type="entry name" value="AFADIN"/>
    <property type="match status" value="1"/>
</dbReference>
<feature type="region of interest" description="Disordered" evidence="2">
    <location>
        <begin position="894"/>
        <end position="930"/>
    </location>
</feature>
<evidence type="ECO:0000259" key="5">
    <source>
        <dbReference type="PROSITE" id="PS51126"/>
    </source>
</evidence>
<dbReference type="GO" id="GO:0007155">
    <property type="term" value="P:cell adhesion"/>
    <property type="evidence" value="ECO:0007669"/>
    <property type="project" value="UniProtKB-KW"/>
</dbReference>
<protein>
    <recommendedName>
        <fullName evidence="8">Afadin</fullName>
    </recommendedName>
</protein>
<dbReference type="SMART" id="SM01132">
    <property type="entry name" value="DIL"/>
    <property type="match status" value="1"/>
</dbReference>
<dbReference type="Pfam" id="PF00788">
    <property type="entry name" value="RA"/>
    <property type="match status" value="2"/>
</dbReference>
<dbReference type="SUPFAM" id="SSF50156">
    <property type="entry name" value="PDZ domain-like"/>
    <property type="match status" value="1"/>
</dbReference>
<dbReference type="InterPro" id="IPR001478">
    <property type="entry name" value="PDZ"/>
</dbReference>
<feature type="compositionally biased region" description="Pro residues" evidence="2">
    <location>
        <begin position="907"/>
        <end position="922"/>
    </location>
</feature>
<feature type="compositionally biased region" description="Low complexity" evidence="2">
    <location>
        <begin position="1186"/>
        <end position="1204"/>
    </location>
</feature>
<dbReference type="SMART" id="SM00314">
    <property type="entry name" value="RA"/>
    <property type="match status" value="2"/>
</dbReference>
<dbReference type="PROSITE" id="PS50106">
    <property type="entry name" value="PDZ"/>
    <property type="match status" value="1"/>
</dbReference>
<keyword evidence="7" id="KW-1185">Reference proteome</keyword>
<evidence type="ECO:0000313" key="6">
    <source>
        <dbReference type="EMBL" id="CAJ0594547.1"/>
    </source>
</evidence>
<dbReference type="Pfam" id="PF00498">
    <property type="entry name" value="FHA"/>
    <property type="match status" value="1"/>
</dbReference>
<proteinExistence type="predicted"/>
<dbReference type="InterPro" id="IPR029071">
    <property type="entry name" value="Ubiquitin-like_domsf"/>
</dbReference>
<evidence type="ECO:0000259" key="4">
    <source>
        <dbReference type="PROSITE" id="PS50200"/>
    </source>
</evidence>
<keyword evidence="1" id="KW-0130">Cell adhesion</keyword>
<dbReference type="Pfam" id="PF00595">
    <property type="entry name" value="PDZ"/>
    <property type="match status" value="1"/>
</dbReference>
<dbReference type="CDD" id="cd15471">
    <property type="entry name" value="Myo5p-like_CBD_afadin"/>
    <property type="match status" value="1"/>
</dbReference>
<sequence length="1606" mass="176442">MEVAHRSEREQLAALVEQWNENRLDLFHLSYPTEDLEIEGVMRFYFQDGGERVLTKCVRVSSTATTRAVVEALAEKFLPDLKMLSDDNYSLWEVHESGGERRLDDEEKPLLVQLTWHRDDREGRFLLRKNRQGSIPLSTIQLPSDEEIRRNNKRFSKREKKEVKKKHQKDIITVNSGREEATGPITDLYCQVPPNSFTRTISNPEVVMKKRREKKLETKLKEMGHGGSLKIYGGELVPSRPYVTILVSMHDRADKILAEALEKYSIDPSSASDYVLVELTTSQQSHSLSDLRDIPSEGRIVEPDEAPLMLMASREQGYPETYLALRKKPSGYRGSRVFIRDSYHQNAAEQQPPNPSPTMSRQPQLHFLAMDGSPVNPPRSLTISSGVTEVGSDRALSQFSPQNICLDGPEMRGRHCVITYMDGVVTITPSAADAIIEVNNRAIGQTEILQDGDLLRMGQVNLFRFVSNSKPRDVDQLQHSDYSTLSHAMMNVASLNGPPTTTRRQSADAGMSAPNVQSLAPIGATQVLNGALPSSGINLPVSLQIGDYKVWDYLVEVMSRGWSDSGQFRLSPAYSLYLALRFFQSHSKPYLVQFFTRIAHHMNQISQECTSRDELLFWLANASELSYLVDRDPDLRTPRSGQLGNVVETVFRRLCTVLLGALRPACKPMLDVNIPVEDGSNELLTLLDGTLRAARASRLNAALTIQLCSHVLHAINATLFNSLVGVATSSVQLTTRLGKCLQARLAAIHGWAEQMGVELAAECHLDRSRQAATLLAAQKNDVAALGATCYKLNSLQVRHLLTHFIAQDGEIPCDNDVITRIVGLSERQADALTLQDGHAVTLAESEQLLLLFLLPQDGYTAEQLKGAPDGLVQYLLSLQEKGLCHSVQVQEAVPPSWKSSPTTQRSAPPPVQQQQQPSPPAPKAVARTSSQSTLQSIPNAAFGDSFGSMGEDIIRVVLKRGGGGIGLSIVAAQGVGDRQVGIYVKKVVPGSPAAQDGRLAAGDQLLSVNGQSLLGISQEEAAEYMARAGAEVRFDVRKGAALRNGLSAWLCQPPAPTAPMAPVTHHQTSFPPAQQTGHLPHFNGNGNYSNYAPLPSYGSQMSVQTTNGYQKHQPLPNNRTSAFAPVSGIGGEPNRHVRSVSASDLYQSDPNASYSQRSVTGSTTGFDRLPAHYRHSNRPTVIQPGRPSASSPSALRRAQSPSSLYRPPSSTTLFAPPRSPNPLQQQGYSSAGLRESNHDIYKASQTSPPAAHSSPREEHRIPTNNMSHLPPINTNYSASLPAPISRVNQQNPNPNYVQQQSRNVPVIRYNPRGPSSPSTVPNGNVGGYAKPPNYSAPSSARSPEAAVVRPIALQVEKHESNGGPLRLHSEPRSTTTTFGVMAPTAFTQALQAATNQEARVVLAPPRSSGFERELLNLERTNTALMTREAVNQELDRLDAKGINMTEDETRRYRELLNIATEQSRTRDARSAAVVAPTTSYSSAETTRLSAGNRTETLIDDVDVSPGRSAMRENISPGGYERKSVQFKDPKDTELLDSPSIYGTNEIYRDLRQQRLNELQERQQTQQVADGLGFRDKMRIFATQLGEGTPKPRYSASSAERQIQNEP</sequence>
<dbReference type="SUPFAM" id="SSF54236">
    <property type="entry name" value="Ubiquitin-like"/>
    <property type="match status" value="2"/>
</dbReference>